<dbReference type="EMBL" id="JBHUII010000001">
    <property type="protein sequence ID" value="MFD2204270.1"/>
    <property type="molecule type" value="Genomic_DNA"/>
</dbReference>
<dbReference type="InterPro" id="IPR029063">
    <property type="entry name" value="SAM-dependent_MTases_sf"/>
</dbReference>
<evidence type="ECO:0000313" key="3">
    <source>
        <dbReference type="EMBL" id="MFD2204270.1"/>
    </source>
</evidence>
<protein>
    <submittedName>
        <fullName evidence="3">Class I SAM-dependent methyltransferase</fullName>
    </submittedName>
</protein>
<gene>
    <name evidence="3" type="ORF">ACFSKO_01535</name>
</gene>
<name>A0ABW5BF55_9PROT</name>
<proteinExistence type="predicted"/>
<organism evidence="3 4">
    <name type="scientific">Kiloniella antarctica</name>
    <dbReference type="NCBI Taxonomy" id="1550907"/>
    <lineage>
        <taxon>Bacteria</taxon>
        <taxon>Pseudomonadati</taxon>
        <taxon>Pseudomonadota</taxon>
        <taxon>Alphaproteobacteria</taxon>
        <taxon>Rhodospirillales</taxon>
        <taxon>Kiloniellaceae</taxon>
        <taxon>Kiloniella</taxon>
    </lineage>
</organism>
<keyword evidence="1 3" id="KW-0489">Methyltransferase</keyword>
<comment type="caution">
    <text evidence="3">The sequence shown here is derived from an EMBL/GenBank/DDBJ whole genome shotgun (WGS) entry which is preliminary data.</text>
</comment>
<dbReference type="PANTHER" id="PTHR12049:SF7">
    <property type="entry name" value="PROTEIN ARGININE METHYLTRANSFERASE NDUFAF7, MITOCHONDRIAL"/>
    <property type="match status" value="1"/>
</dbReference>
<evidence type="ECO:0000313" key="4">
    <source>
        <dbReference type="Proteomes" id="UP001597294"/>
    </source>
</evidence>
<reference evidence="4" key="1">
    <citation type="journal article" date="2019" name="Int. J. Syst. Evol. Microbiol.">
        <title>The Global Catalogue of Microorganisms (GCM) 10K type strain sequencing project: providing services to taxonomists for standard genome sequencing and annotation.</title>
        <authorList>
            <consortium name="The Broad Institute Genomics Platform"/>
            <consortium name="The Broad Institute Genome Sequencing Center for Infectious Disease"/>
            <person name="Wu L."/>
            <person name="Ma J."/>
        </authorList>
    </citation>
    <scope>NUCLEOTIDE SEQUENCE [LARGE SCALE GENOMIC DNA]</scope>
    <source>
        <strain evidence="4">CGMCC 4.7192</strain>
    </source>
</reference>
<dbReference type="GO" id="GO:0032259">
    <property type="term" value="P:methylation"/>
    <property type="evidence" value="ECO:0007669"/>
    <property type="project" value="UniProtKB-KW"/>
</dbReference>
<dbReference type="InterPro" id="IPR038375">
    <property type="entry name" value="NDUFAF7_sf"/>
</dbReference>
<keyword evidence="2" id="KW-0808">Transferase</keyword>
<keyword evidence="4" id="KW-1185">Reference proteome</keyword>
<dbReference type="InterPro" id="IPR003788">
    <property type="entry name" value="NDUFAF7"/>
</dbReference>
<evidence type="ECO:0000256" key="2">
    <source>
        <dbReference type="ARBA" id="ARBA00022679"/>
    </source>
</evidence>
<evidence type="ECO:0000256" key="1">
    <source>
        <dbReference type="ARBA" id="ARBA00022603"/>
    </source>
</evidence>
<dbReference type="GO" id="GO:0008168">
    <property type="term" value="F:methyltransferase activity"/>
    <property type="evidence" value="ECO:0007669"/>
    <property type="project" value="UniProtKB-KW"/>
</dbReference>
<dbReference type="Gene3D" id="3.40.50.12710">
    <property type="match status" value="1"/>
</dbReference>
<accession>A0ABW5BF55</accession>
<dbReference type="SUPFAM" id="SSF53335">
    <property type="entry name" value="S-adenosyl-L-methionine-dependent methyltransferases"/>
    <property type="match status" value="1"/>
</dbReference>
<dbReference type="Pfam" id="PF02636">
    <property type="entry name" value="Methyltransf_28"/>
    <property type="match status" value="1"/>
</dbReference>
<dbReference type="Proteomes" id="UP001597294">
    <property type="component" value="Unassembled WGS sequence"/>
</dbReference>
<sequence length="370" mass="40398">MTTDQDGVSVFNLLAKRIKLEGAITIADFMADVLVAPKHGYYMSGEPFGKAGDFITAPEVSQMFGELIGVWCADTWYNMGGPTSLNLVELGPGRGTLMADMLRAAGMVPGFLQTLQVHLIEISPSLKKKQKQTLAGYNITWHQDLTTLPEGPTIFIANEFFDALPIKQFERSPKGWCERLITLNEDEKELIFTLSPPSKAIESLIPQDLRSAEEGAVVELSPIASTIIDMISRHILDHGGAALLIDYGRDVPTAIPSLQAIKAHKKHSVLKEPGTADISALVDFPTLVSTALKSGVAAHGPITQGDFLRSLGIEQRAEMLRKTGTDEQIVDITSAEHRLIDTNEMGTLFKVLSLTHPNHPTPATFPEHRK</sequence>
<dbReference type="RefSeq" id="WP_380247673.1">
    <property type="nucleotide sequence ID" value="NZ_JBHUII010000001.1"/>
</dbReference>
<dbReference type="PANTHER" id="PTHR12049">
    <property type="entry name" value="PROTEIN ARGININE METHYLTRANSFERASE NDUFAF7, MITOCHONDRIAL"/>
    <property type="match status" value="1"/>
</dbReference>